<dbReference type="PANTHER" id="PTHR38776">
    <property type="entry name" value="MLTA-INTERACTING PROTEIN-RELATED"/>
    <property type="match status" value="1"/>
</dbReference>
<dbReference type="PANTHER" id="PTHR38776:SF1">
    <property type="entry name" value="MLTA-INTERACTING PROTEIN-RELATED"/>
    <property type="match status" value="1"/>
</dbReference>
<organism evidence="7 8">
    <name type="scientific">Azohydromonas lata</name>
    <dbReference type="NCBI Taxonomy" id="45677"/>
    <lineage>
        <taxon>Bacteria</taxon>
        <taxon>Pseudomonadati</taxon>
        <taxon>Pseudomonadota</taxon>
        <taxon>Betaproteobacteria</taxon>
        <taxon>Burkholderiales</taxon>
        <taxon>Sphaerotilaceae</taxon>
        <taxon>Azohydromonas</taxon>
    </lineage>
</organism>
<proteinExistence type="inferred from homology"/>
<sequence length="277" mass="30043">MKPVRFLRALVPAAVLAGIAAPCMADDGDLPLWELGAGATVLRLPHYRGADQSHTWTLPLPYVVYRGPILRADREGARAVLLQTDRLDVDLSLSGTPPTRSSDNVARRGMADLPTIVELGPLVSWTAARGDDWKLDLRLPVRAALGVGSEGGFKGWMATPQLRLSLPQAGGWRTALYGALVAQDRRYNEVFYKVSASEATPDRPAYQPGGGRAGGYLQGVASRRFGPWWVAGFARWDTLRGASFVDSPLVRQRENWSAGIAVAYVFATSSREGQAEE</sequence>
<evidence type="ECO:0000256" key="6">
    <source>
        <dbReference type="SAM" id="SignalP"/>
    </source>
</evidence>
<protein>
    <submittedName>
        <fullName evidence="7">MipA/OmpV family protein</fullName>
    </submittedName>
</protein>
<keyword evidence="5" id="KW-0998">Cell outer membrane</keyword>
<dbReference type="Pfam" id="PF06629">
    <property type="entry name" value="MipA"/>
    <property type="match status" value="1"/>
</dbReference>
<comment type="similarity">
    <text evidence="2">Belongs to the MipA/OmpV family.</text>
</comment>
<feature type="chain" id="PRO_5046984103" evidence="6">
    <location>
        <begin position="26"/>
        <end position="277"/>
    </location>
</feature>
<evidence type="ECO:0000313" key="8">
    <source>
        <dbReference type="Proteomes" id="UP001293718"/>
    </source>
</evidence>
<gene>
    <name evidence="7" type="ORF">SM757_23020</name>
</gene>
<evidence type="ECO:0000256" key="5">
    <source>
        <dbReference type="ARBA" id="ARBA00023237"/>
    </source>
</evidence>
<feature type="signal peptide" evidence="6">
    <location>
        <begin position="1"/>
        <end position="25"/>
    </location>
</feature>
<evidence type="ECO:0000256" key="1">
    <source>
        <dbReference type="ARBA" id="ARBA00004442"/>
    </source>
</evidence>
<accession>A0ABU5IKP0</accession>
<reference evidence="7 8" key="1">
    <citation type="submission" date="2023-11" db="EMBL/GenBank/DDBJ databases">
        <title>Draft genome of Azohydromonas lata strain H1 (DSM1123), a polyhydroxyalkanoate producer.</title>
        <authorList>
            <person name="Traversa D."/>
            <person name="D'Addabbo P."/>
            <person name="Pazzani C."/>
            <person name="Manzari C."/>
            <person name="Chiara M."/>
            <person name="Scrascia M."/>
        </authorList>
    </citation>
    <scope>NUCLEOTIDE SEQUENCE [LARGE SCALE GENOMIC DNA]</scope>
    <source>
        <strain evidence="7 8">H1</strain>
    </source>
</reference>
<evidence type="ECO:0000256" key="4">
    <source>
        <dbReference type="ARBA" id="ARBA00023136"/>
    </source>
</evidence>
<keyword evidence="8" id="KW-1185">Reference proteome</keyword>
<dbReference type="Proteomes" id="UP001293718">
    <property type="component" value="Unassembled WGS sequence"/>
</dbReference>
<comment type="subcellular location">
    <subcellularLocation>
        <location evidence="1">Cell outer membrane</location>
    </subcellularLocation>
</comment>
<comment type="caution">
    <text evidence="7">The sequence shown here is derived from an EMBL/GenBank/DDBJ whole genome shotgun (WGS) entry which is preliminary data.</text>
</comment>
<dbReference type="InterPro" id="IPR010583">
    <property type="entry name" value="MipA"/>
</dbReference>
<dbReference type="RefSeq" id="WP_322467178.1">
    <property type="nucleotide sequence ID" value="NZ_JAXOJX010000044.1"/>
</dbReference>
<evidence type="ECO:0000256" key="2">
    <source>
        <dbReference type="ARBA" id="ARBA00005722"/>
    </source>
</evidence>
<evidence type="ECO:0000256" key="3">
    <source>
        <dbReference type="ARBA" id="ARBA00022729"/>
    </source>
</evidence>
<name>A0ABU5IKP0_9BURK</name>
<keyword evidence="4" id="KW-0472">Membrane</keyword>
<dbReference type="EMBL" id="JAXOJX010000044">
    <property type="protein sequence ID" value="MDZ5459457.1"/>
    <property type="molecule type" value="Genomic_DNA"/>
</dbReference>
<evidence type="ECO:0000313" key="7">
    <source>
        <dbReference type="EMBL" id="MDZ5459457.1"/>
    </source>
</evidence>
<keyword evidence="3 6" id="KW-0732">Signal</keyword>